<evidence type="ECO:0000313" key="3">
    <source>
        <dbReference type="EMBL" id="OHV15619.1"/>
    </source>
</evidence>
<dbReference type="Proteomes" id="UP000180215">
    <property type="component" value="Unassembled WGS sequence"/>
</dbReference>
<organism evidence="3 4">
    <name type="scientific">Methylorubrum extorquens</name>
    <name type="common">Methylobacterium dichloromethanicum</name>
    <name type="synonym">Methylobacterium extorquens</name>
    <dbReference type="NCBI Taxonomy" id="408"/>
    <lineage>
        <taxon>Bacteria</taxon>
        <taxon>Pseudomonadati</taxon>
        <taxon>Pseudomonadota</taxon>
        <taxon>Alphaproteobacteria</taxon>
        <taxon>Hyphomicrobiales</taxon>
        <taxon>Methylobacteriaceae</taxon>
        <taxon>Methylorubrum</taxon>
    </lineage>
</organism>
<feature type="transmembrane region" description="Helical" evidence="2">
    <location>
        <begin position="34"/>
        <end position="59"/>
    </location>
</feature>
<protein>
    <submittedName>
        <fullName evidence="3">Uncharacterized protein</fullName>
    </submittedName>
</protein>
<accession>A0A1S1P315</accession>
<sequence>MPRPVPNRRVPRHHPMLHHRAHGAEARPVRISDLVLALLGVALLGGLVLAAAFTLAAGATAS</sequence>
<dbReference type="EMBL" id="MNAO01000239">
    <property type="protein sequence ID" value="OHV15619.1"/>
    <property type="molecule type" value="Genomic_DNA"/>
</dbReference>
<evidence type="ECO:0000313" key="4">
    <source>
        <dbReference type="Proteomes" id="UP000180215"/>
    </source>
</evidence>
<evidence type="ECO:0000256" key="1">
    <source>
        <dbReference type="SAM" id="MobiDB-lite"/>
    </source>
</evidence>
<name>A0A1S1P315_METEX</name>
<proteinExistence type="predicted"/>
<comment type="caution">
    <text evidence="3">The sequence shown here is derived from an EMBL/GenBank/DDBJ whole genome shotgun (WGS) entry which is preliminary data.</text>
</comment>
<feature type="region of interest" description="Disordered" evidence="1">
    <location>
        <begin position="1"/>
        <end position="24"/>
    </location>
</feature>
<dbReference type="AlphaFoldDB" id="A0A1S1P315"/>
<gene>
    <name evidence="3" type="ORF">BK022_17755</name>
</gene>
<evidence type="ECO:0000256" key="2">
    <source>
        <dbReference type="SAM" id="Phobius"/>
    </source>
</evidence>
<keyword evidence="2" id="KW-0472">Membrane</keyword>
<keyword evidence="2" id="KW-0812">Transmembrane</keyword>
<feature type="compositionally biased region" description="Basic residues" evidence="1">
    <location>
        <begin position="9"/>
        <end position="21"/>
    </location>
</feature>
<keyword evidence="2" id="KW-1133">Transmembrane helix</keyword>
<reference evidence="3 4" key="1">
    <citation type="submission" date="2016-10" db="EMBL/GenBank/DDBJ databases">
        <title>Draft genome sequence of Methylobacterium extorquens CP3, a seed endophyte of Crotalaria pumila with plant growth-promoting and metal tolerance properties.</title>
        <authorList>
            <person name="Sanchez-Lopez A.S."/>
            <person name="Van Hamme J.D."/>
            <person name="Thijs S."/>
            <person name="Mcammond B.M."/>
            <person name="Stevens V."/>
            <person name="Gonzalez-Chavez M.D.C."/>
            <person name="Vangronsveld J."/>
        </authorList>
    </citation>
    <scope>NUCLEOTIDE SEQUENCE [LARGE SCALE GENOMIC DNA]</scope>
    <source>
        <strain evidence="3 4">CP3</strain>
    </source>
</reference>